<sequence length="313" mass="33983">MSETNASAAANRSDAWTNSDEADRDGPRTQDGVGEGTSGGNDENGAPRNPSRATTYVTATEGSVMGGAGHLETSLDVPPGAVTRSHLHESSSVGFAQMAATTVPSLSAGNRVGGWFGLQVSEAVEALEGGRLREANGSEDPLDRFENPYTRTDTSRTVGTHRTAQTGGTATTTYATTGSDPGSDRFLPDPAILGLSLDDPLRIEEAERQRHEARRQGVLDGNRFFFLRFLPYLFAFFRACFKGTNTSEDVSNFWHGIIVNAFLDFCVFLKDLTWWLIKWVIVVTIGGAILCLWFRVDPVTWIEGVIKVVFHTT</sequence>
<feature type="transmembrane region" description="Helical" evidence="2">
    <location>
        <begin position="224"/>
        <end position="241"/>
    </location>
</feature>
<dbReference type="Proteomes" id="UP000076842">
    <property type="component" value="Unassembled WGS sequence"/>
</dbReference>
<dbReference type="EMBL" id="KV424043">
    <property type="protein sequence ID" value="KZT53197.1"/>
    <property type="molecule type" value="Genomic_DNA"/>
</dbReference>
<name>A0A165DNQ1_9BASI</name>
<keyword evidence="2" id="KW-1133">Transmembrane helix</keyword>
<feature type="region of interest" description="Disordered" evidence="1">
    <location>
        <begin position="134"/>
        <end position="180"/>
    </location>
</feature>
<evidence type="ECO:0000256" key="2">
    <source>
        <dbReference type="SAM" id="Phobius"/>
    </source>
</evidence>
<keyword evidence="2" id="KW-0472">Membrane</keyword>
<proteinExistence type="predicted"/>
<dbReference type="InParanoid" id="A0A165DNQ1"/>
<feature type="region of interest" description="Disordered" evidence="1">
    <location>
        <begin position="1"/>
        <end position="53"/>
    </location>
</feature>
<dbReference type="AlphaFoldDB" id="A0A165DNQ1"/>
<gene>
    <name evidence="3" type="ORF">CALCODRAFT_529505</name>
</gene>
<reference evidence="3 4" key="1">
    <citation type="journal article" date="2016" name="Mol. Biol. Evol.">
        <title>Comparative Genomics of Early-Diverging Mushroom-Forming Fungi Provides Insights into the Origins of Lignocellulose Decay Capabilities.</title>
        <authorList>
            <person name="Nagy L.G."/>
            <person name="Riley R."/>
            <person name="Tritt A."/>
            <person name="Adam C."/>
            <person name="Daum C."/>
            <person name="Floudas D."/>
            <person name="Sun H."/>
            <person name="Yadav J.S."/>
            <person name="Pangilinan J."/>
            <person name="Larsson K.H."/>
            <person name="Matsuura K."/>
            <person name="Barry K."/>
            <person name="Labutti K."/>
            <person name="Kuo R."/>
            <person name="Ohm R.A."/>
            <person name="Bhattacharya S.S."/>
            <person name="Shirouzu T."/>
            <person name="Yoshinaga Y."/>
            <person name="Martin F.M."/>
            <person name="Grigoriev I.V."/>
            <person name="Hibbett D.S."/>
        </authorList>
    </citation>
    <scope>NUCLEOTIDE SEQUENCE [LARGE SCALE GENOMIC DNA]</scope>
    <source>
        <strain evidence="3 4">HHB12733</strain>
    </source>
</reference>
<feature type="compositionally biased region" description="Low complexity" evidence="1">
    <location>
        <begin position="160"/>
        <end position="178"/>
    </location>
</feature>
<feature type="compositionally biased region" description="Basic and acidic residues" evidence="1">
    <location>
        <begin position="134"/>
        <end position="146"/>
    </location>
</feature>
<evidence type="ECO:0000256" key="1">
    <source>
        <dbReference type="SAM" id="MobiDB-lite"/>
    </source>
</evidence>
<feature type="compositionally biased region" description="Polar residues" evidence="1">
    <location>
        <begin position="149"/>
        <end position="158"/>
    </location>
</feature>
<evidence type="ECO:0000313" key="3">
    <source>
        <dbReference type="EMBL" id="KZT53197.1"/>
    </source>
</evidence>
<feature type="compositionally biased region" description="Polar residues" evidence="1">
    <location>
        <begin position="1"/>
        <end position="19"/>
    </location>
</feature>
<keyword evidence="4" id="KW-1185">Reference proteome</keyword>
<keyword evidence="2" id="KW-0812">Transmembrane</keyword>
<evidence type="ECO:0000313" key="4">
    <source>
        <dbReference type="Proteomes" id="UP000076842"/>
    </source>
</evidence>
<organism evidence="3 4">
    <name type="scientific">Calocera cornea HHB12733</name>
    <dbReference type="NCBI Taxonomy" id="1353952"/>
    <lineage>
        <taxon>Eukaryota</taxon>
        <taxon>Fungi</taxon>
        <taxon>Dikarya</taxon>
        <taxon>Basidiomycota</taxon>
        <taxon>Agaricomycotina</taxon>
        <taxon>Dacrymycetes</taxon>
        <taxon>Dacrymycetales</taxon>
        <taxon>Dacrymycetaceae</taxon>
        <taxon>Calocera</taxon>
    </lineage>
</organism>
<feature type="transmembrane region" description="Helical" evidence="2">
    <location>
        <begin position="276"/>
        <end position="296"/>
    </location>
</feature>
<accession>A0A165DNQ1</accession>
<protein>
    <submittedName>
        <fullName evidence="3">Uncharacterized protein</fullName>
    </submittedName>
</protein>